<sequence length="139" mass="15335">MVVRRRHPLRMKAPGEEVPSRSSVSFPSSPIRKTRAKPCRDFSEIGNHSHQDLFLFLSSRLSLSLPQPTSLYILTVQAARAPPREPASFPSHQRGVVAETQFVAVTRDMISGAGKIESRRVLPGSDQPTQGGPYPGFGW</sequence>
<name>A0A8S9GNX6_BRACR</name>
<evidence type="ECO:0000313" key="2">
    <source>
        <dbReference type="EMBL" id="KAF2546564.1"/>
    </source>
</evidence>
<protein>
    <submittedName>
        <fullName evidence="2">Uncharacterized protein</fullName>
    </submittedName>
</protein>
<dbReference type="EMBL" id="QGKY02001925">
    <property type="protein sequence ID" value="KAF2546564.1"/>
    <property type="molecule type" value="Genomic_DNA"/>
</dbReference>
<accession>A0A8S9GNX6</accession>
<gene>
    <name evidence="3" type="ORF">F2Q68_00014478</name>
    <name evidence="2" type="ORF">F2Q70_00021004</name>
</gene>
<proteinExistence type="predicted"/>
<evidence type="ECO:0000256" key="1">
    <source>
        <dbReference type="SAM" id="MobiDB-lite"/>
    </source>
</evidence>
<dbReference type="AlphaFoldDB" id="A0A8S9GNX6"/>
<feature type="region of interest" description="Disordered" evidence="1">
    <location>
        <begin position="116"/>
        <end position="139"/>
    </location>
</feature>
<comment type="caution">
    <text evidence="2">The sequence shown here is derived from an EMBL/GenBank/DDBJ whole genome shotgun (WGS) entry which is preliminary data.</text>
</comment>
<reference evidence="2" key="1">
    <citation type="submission" date="2019-12" db="EMBL/GenBank/DDBJ databases">
        <title>Genome sequencing and annotation of Brassica cretica.</title>
        <authorList>
            <person name="Studholme D.J."/>
            <person name="Sarris P.F."/>
        </authorList>
    </citation>
    <scope>NUCLEOTIDE SEQUENCE</scope>
    <source>
        <strain evidence="3">PFS-001/15</strain>
        <strain evidence="2">PFS-102/07</strain>
        <tissue evidence="2">Leaf</tissue>
    </source>
</reference>
<organism evidence="2">
    <name type="scientific">Brassica cretica</name>
    <name type="common">Mustard</name>
    <dbReference type="NCBI Taxonomy" id="69181"/>
    <lineage>
        <taxon>Eukaryota</taxon>
        <taxon>Viridiplantae</taxon>
        <taxon>Streptophyta</taxon>
        <taxon>Embryophyta</taxon>
        <taxon>Tracheophyta</taxon>
        <taxon>Spermatophyta</taxon>
        <taxon>Magnoliopsida</taxon>
        <taxon>eudicotyledons</taxon>
        <taxon>Gunneridae</taxon>
        <taxon>Pentapetalae</taxon>
        <taxon>rosids</taxon>
        <taxon>malvids</taxon>
        <taxon>Brassicales</taxon>
        <taxon>Brassicaceae</taxon>
        <taxon>Brassiceae</taxon>
        <taxon>Brassica</taxon>
    </lineage>
</organism>
<dbReference type="Proteomes" id="UP000712281">
    <property type="component" value="Unassembled WGS sequence"/>
</dbReference>
<feature type="compositionally biased region" description="Basic residues" evidence="1">
    <location>
        <begin position="1"/>
        <end position="10"/>
    </location>
</feature>
<feature type="compositionally biased region" description="Low complexity" evidence="1">
    <location>
        <begin position="20"/>
        <end position="30"/>
    </location>
</feature>
<feature type="region of interest" description="Disordered" evidence="1">
    <location>
        <begin position="1"/>
        <end position="37"/>
    </location>
</feature>
<dbReference type="EMBL" id="QGKW02001940">
    <property type="protein sequence ID" value="KAF2559319.1"/>
    <property type="molecule type" value="Genomic_DNA"/>
</dbReference>
<evidence type="ECO:0000313" key="3">
    <source>
        <dbReference type="EMBL" id="KAF2559319.1"/>
    </source>
</evidence>